<dbReference type="InterPro" id="IPR001910">
    <property type="entry name" value="Inosine/uridine_hydrolase_dom"/>
</dbReference>
<evidence type="ECO:0000313" key="4">
    <source>
        <dbReference type="EMBL" id="MBO8436633.1"/>
    </source>
</evidence>
<dbReference type="SUPFAM" id="SSF53590">
    <property type="entry name" value="Nucleoside hydrolase"/>
    <property type="match status" value="1"/>
</dbReference>
<keyword evidence="1 4" id="KW-0378">Hydrolase</keyword>
<dbReference type="InterPro" id="IPR023186">
    <property type="entry name" value="IUNH"/>
</dbReference>
<dbReference type="GO" id="GO:0006152">
    <property type="term" value="P:purine nucleoside catabolic process"/>
    <property type="evidence" value="ECO:0007669"/>
    <property type="project" value="TreeGrafter"/>
</dbReference>
<reference evidence="4" key="1">
    <citation type="submission" date="2020-10" db="EMBL/GenBank/DDBJ databases">
        <authorList>
            <person name="Gilroy R."/>
        </authorList>
    </citation>
    <scope>NUCLEOTIDE SEQUENCE</scope>
    <source>
        <strain evidence="4">7293</strain>
    </source>
</reference>
<reference evidence="4" key="2">
    <citation type="journal article" date="2021" name="PeerJ">
        <title>Extensive microbial diversity within the chicken gut microbiome revealed by metagenomics and culture.</title>
        <authorList>
            <person name="Gilroy R."/>
            <person name="Ravi A."/>
            <person name="Getino M."/>
            <person name="Pursley I."/>
            <person name="Horton D.L."/>
            <person name="Alikhan N.F."/>
            <person name="Baker D."/>
            <person name="Gharbi K."/>
            <person name="Hall N."/>
            <person name="Watson M."/>
            <person name="Adriaenssens E.M."/>
            <person name="Foster-Nyarko E."/>
            <person name="Jarju S."/>
            <person name="Secka A."/>
            <person name="Antonio M."/>
            <person name="Oren A."/>
            <person name="Chaudhuri R.R."/>
            <person name="La Ragione R."/>
            <person name="Hildebrand F."/>
            <person name="Pallen M.J."/>
        </authorList>
    </citation>
    <scope>NUCLEOTIDE SEQUENCE</scope>
    <source>
        <strain evidence="4">7293</strain>
    </source>
</reference>
<proteinExistence type="predicted"/>
<dbReference type="EMBL" id="JADIMT010000075">
    <property type="protein sequence ID" value="MBO8436633.1"/>
    <property type="molecule type" value="Genomic_DNA"/>
</dbReference>
<organism evidence="4 5">
    <name type="scientific">Candidatus Ornithospirochaeta stercoripullorum</name>
    <dbReference type="NCBI Taxonomy" id="2840899"/>
    <lineage>
        <taxon>Bacteria</taxon>
        <taxon>Pseudomonadati</taxon>
        <taxon>Spirochaetota</taxon>
        <taxon>Spirochaetia</taxon>
        <taxon>Spirochaetales</taxon>
        <taxon>Spirochaetaceae</taxon>
        <taxon>Spirochaetaceae incertae sedis</taxon>
        <taxon>Candidatus Ornithospirochaeta</taxon>
    </lineage>
</organism>
<comment type="caution">
    <text evidence="4">The sequence shown here is derived from an EMBL/GenBank/DDBJ whole genome shotgun (WGS) entry which is preliminary data.</text>
</comment>
<accession>A0A9D9E198</accession>
<dbReference type="Pfam" id="PF01156">
    <property type="entry name" value="IU_nuc_hydro"/>
    <property type="match status" value="1"/>
</dbReference>
<evidence type="ECO:0000313" key="5">
    <source>
        <dbReference type="Proteomes" id="UP000823615"/>
    </source>
</evidence>
<protein>
    <submittedName>
        <fullName evidence="4">Nucleoside hydrolase</fullName>
    </submittedName>
</protein>
<dbReference type="AlphaFoldDB" id="A0A9D9E198"/>
<dbReference type="Gene3D" id="3.90.245.10">
    <property type="entry name" value="Ribonucleoside hydrolase-like"/>
    <property type="match status" value="1"/>
</dbReference>
<dbReference type="Proteomes" id="UP000823615">
    <property type="component" value="Unassembled WGS sequence"/>
</dbReference>
<evidence type="ECO:0000256" key="2">
    <source>
        <dbReference type="ARBA" id="ARBA00023295"/>
    </source>
</evidence>
<evidence type="ECO:0000256" key="1">
    <source>
        <dbReference type="ARBA" id="ARBA00022801"/>
    </source>
</evidence>
<dbReference type="GO" id="GO:0005829">
    <property type="term" value="C:cytosol"/>
    <property type="evidence" value="ECO:0007669"/>
    <property type="project" value="TreeGrafter"/>
</dbReference>
<name>A0A9D9E198_9SPIO</name>
<feature type="domain" description="Inosine/uridine-preferring nucleoside hydrolase" evidence="3">
    <location>
        <begin position="32"/>
        <end position="394"/>
    </location>
</feature>
<sequence>MADGIQIEKRNSTDPIVFANPEAPTAENPQKVIIDTDMVECFDDGVAMILMDKTPSIELLGVTVVAGNSSMPNGVSSAVRQLEAIGSDTPVYEGSRVGMRPYRVNSEYMDAEETFAPNISWGGYLRYSLDPEKYNTIDMDPYAAWQDVYEYKYGESPAYEYVYGLDNPDAEGNRDAVDFLISMANKYPGEITLLAIGPCTNIARAILEDPSFPSKIKEIVYMGGSFYQEGNASAVSEFNWWADPDAAKMCVRASWGNPESETGKAYGNQIISGLEVSEHAGAMPQDVYEKMVEDTYPGIRELFIEKNGDKAPSNIWDVIAAAQIIDPSITIAWNDHEVGDETSVQGVFGVYVDVDSEMTPDYGRSIAYKEGRLGPVGTKKAAIQNYIDVDRFWNEIVYPAMVDPENK</sequence>
<dbReference type="PANTHER" id="PTHR12304:SF4">
    <property type="entry name" value="URIDINE NUCLEOSIDASE"/>
    <property type="match status" value="1"/>
</dbReference>
<evidence type="ECO:0000259" key="3">
    <source>
        <dbReference type="Pfam" id="PF01156"/>
    </source>
</evidence>
<gene>
    <name evidence="4" type="ORF">IAA97_06610</name>
</gene>
<keyword evidence="2" id="KW-0326">Glycosidase</keyword>
<dbReference type="PANTHER" id="PTHR12304">
    <property type="entry name" value="INOSINE-URIDINE PREFERRING NUCLEOSIDE HYDROLASE"/>
    <property type="match status" value="1"/>
</dbReference>
<dbReference type="InterPro" id="IPR036452">
    <property type="entry name" value="Ribo_hydro-like"/>
</dbReference>
<dbReference type="GO" id="GO:0008477">
    <property type="term" value="F:purine nucleosidase activity"/>
    <property type="evidence" value="ECO:0007669"/>
    <property type="project" value="TreeGrafter"/>
</dbReference>